<dbReference type="PANTHER" id="PTHR11638">
    <property type="entry name" value="ATP-DEPENDENT CLP PROTEASE"/>
    <property type="match status" value="1"/>
</dbReference>
<evidence type="ECO:0000256" key="5">
    <source>
        <dbReference type="ARBA" id="ARBA00022840"/>
    </source>
</evidence>
<comment type="subcellular location">
    <subcellularLocation>
        <location evidence="1">Plastid</location>
        <location evidence="1">Chloroplast</location>
    </subcellularLocation>
</comment>
<dbReference type="Pfam" id="PF10431">
    <property type="entry name" value="ClpB_D2-small"/>
    <property type="match status" value="1"/>
</dbReference>
<dbReference type="GO" id="GO:0034605">
    <property type="term" value="P:cellular response to heat"/>
    <property type="evidence" value="ECO:0007669"/>
    <property type="project" value="TreeGrafter"/>
</dbReference>
<evidence type="ECO:0000259" key="8">
    <source>
        <dbReference type="SMART" id="SM01086"/>
    </source>
</evidence>
<keyword evidence="10" id="KW-1185">Reference proteome</keyword>
<dbReference type="Gene3D" id="1.20.1260.10">
    <property type="match status" value="1"/>
</dbReference>
<dbReference type="FunFam" id="1.10.8.60:FF:000017">
    <property type="entry name" value="ATP-dependent chaperone ClpB"/>
    <property type="match status" value="1"/>
</dbReference>
<dbReference type="Gene3D" id="3.40.50.300">
    <property type="entry name" value="P-loop containing nucleotide triphosphate hydrolases"/>
    <property type="match status" value="1"/>
</dbReference>
<evidence type="ECO:0000256" key="2">
    <source>
        <dbReference type="ARBA" id="ARBA00022528"/>
    </source>
</evidence>
<evidence type="ECO:0000313" key="10">
    <source>
        <dbReference type="Proteomes" id="UP000485058"/>
    </source>
</evidence>
<gene>
    <name evidence="9" type="ORF">HaLaN_26979</name>
</gene>
<dbReference type="InterPro" id="IPR009078">
    <property type="entry name" value="Ferritin-like_SF"/>
</dbReference>
<accession>A0A6A0A789</accession>
<evidence type="ECO:0000256" key="6">
    <source>
        <dbReference type="ARBA" id="ARBA00023186"/>
    </source>
</evidence>
<evidence type="ECO:0000256" key="1">
    <source>
        <dbReference type="ARBA" id="ARBA00004229"/>
    </source>
</evidence>
<dbReference type="GO" id="GO:0009507">
    <property type="term" value="C:chloroplast"/>
    <property type="evidence" value="ECO:0007669"/>
    <property type="project" value="UniProtKB-SubCell"/>
</dbReference>
<organism evidence="9 10">
    <name type="scientific">Haematococcus lacustris</name>
    <name type="common">Green alga</name>
    <name type="synonym">Haematococcus pluvialis</name>
    <dbReference type="NCBI Taxonomy" id="44745"/>
    <lineage>
        <taxon>Eukaryota</taxon>
        <taxon>Viridiplantae</taxon>
        <taxon>Chlorophyta</taxon>
        <taxon>core chlorophytes</taxon>
        <taxon>Chlorophyceae</taxon>
        <taxon>CS clade</taxon>
        <taxon>Chlamydomonadales</taxon>
        <taxon>Haematococcaceae</taxon>
        <taxon>Haematococcus</taxon>
    </lineage>
</organism>
<dbReference type="GO" id="GO:0016887">
    <property type="term" value="F:ATP hydrolysis activity"/>
    <property type="evidence" value="ECO:0007669"/>
    <property type="project" value="InterPro"/>
</dbReference>
<dbReference type="PANTHER" id="PTHR11638:SF155">
    <property type="entry name" value="CHAPERONE PROTEIN CLPC1, CHLOROPLASTIC-LIKE"/>
    <property type="match status" value="1"/>
</dbReference>
<evidence type="ECO:0000313" key="9">
    <source>
        <dbReference type="EMBL" id="GFH28479.1"/>
    </source>
</evidence>
<dbReference type="SMART" id="SM00382">
    <property type="entry name" value="AAA"/>
    <property type="match status" value="1"/>
</dbReference>
<dbReference type="CDD" id="cd19499">
    <property type="entry name" value="RecA-like_ClpB_Hsp104-like"/>
    <property type="match status" value="1"/>
</dbReference>
<proteinExistence type="predicted"/>
<dbReference type="InterPro" id="IPR050130">
    <property type="entry name" value="ClpA_ClpB"/>
</dbReference>
<keyword evidence="6" id="KW-0143">Chaperone</keyword>
<dbReference type="InterPro" id="IPR001270">
    <property type="entry name" value="ClpA/B"/>
</dbReference>
<sequence>MEARLLPKLTPVLPGDKNAIEVCALLHPFTFEQLSLPACKKHKVKAELATVEKADAVTDSFARVNFHPECEAAVNEQINIEYAVSYVYHALYSYFDRDNVALRGFAKYFKVTEQDIANIVAQWTGIPVEKVSSDETERLIKMEEVLHGRVIGQEEAVSAISRAIRRARVGLKSPSRPIASFIFAGPTGVGKSELAKTLANYYFGSEEAMVRLDMSEFMERHTVSKLIGSPPGYVGYSEGGQLTEAVRRRPYTVVLFDEIEKAHPDVFNMMLQILEDGRLTDSKGRTVDFKNTLIIMTSNSLVGEELKSYFRPEFLNRLDEIIVFRQLTKKEVKQIADIFLKDVFKRAQEKGIKIEVTDKFKDRLVDEGFNPTYGARPLRRAIMRLIEDCLAERILTGDIKDGDVVIMDVDPDGSIAVLAGDKKMRTAIDATPAGIA</sequence>
<dbReference type="FunFam" id="3.40.50.300:FF:000025">
    <property type="entry name" value="ATP-dependent Clp protease subunit"/>
    <property type="match status" value="1"/>
</dbReference>
<keyword evidence="2" id="KW-0934">Plastid</keyword>
<dbReference type="InterPro" id="IPR027417">
    <property type="entry name" value="P-loop_NTPase"/>
</dbReference>
<dbReference type="Proteomes" id="UP000485058">
    <property type="component" value="Unassembled WGS sequence"/>
</dbReference>
<evidence type="ECO:0000256" key="3">
    <source>
        <dbReference type="ARBA" id="ARBA00022737"/>
    </source>
</evidence>
<keyword evidence="3" id="KW-0677">Repeat</keyword>
<reference evidence="9 10" key="1">
    <citation type="submission" date="2020-02" db="EMBL/GenBank/DDBJ databases">
        <title>Draft genome sequence of Haematococcus lacustris strain NIES-144.</title>
        <authorList>
            <person name="Morimoto D."/>
            <person name="Nakagawa S."/>
            <person name="Yoshida T."/>
            <person name="Sawayama S."/>
        </authorList>
    </citation>
    <scope>NUCLEOTIDE SEQUENCE [LARGE SCALE GENOMIC DNA]</scope>
    <source>
        <strain evidence="9 10">NIES-144</strain>
    </source>
</reference>
<dbReference type="PRINTS" id="PR00300">
    <property type="entry name" value="CLPPROTEASEA"/>
</dbReference>
<keyword evidence="4" id="KW-0547">Nucleotide-binding</keyword>
<dbReference type="PROSITE" id="PS00871">
    <property type="entry name" value="CLPAB_2"/>
    <property type="match status" value="1"/>
</dbReference>
<name>A0A6A0A789_HAELA</name>
<feature type="domain" description="Clp ATPase C-terminal" evidence="8">
    <location>
        <begin position="327"/>
        <end position="417"/>
    </location>
</feature>
<dbReference type="SUPFAM" id="SSF47240">
    <property type="entry name" value="Ferritin-like"/>
    <property type="match status" value="1"/>
</dbReference>
<dbReference type="EMBL" id="BLLF01003895">
    <property type="protein sequence ID" value="GFH28479.1"/>
    <property type="molecule type" value="Genomic_DNA"/>
</dbReference>
<comment type="caution">
    <text evidence="9">The sequence shown here is derived from an EMBL/GenBank/DDBJ whole genome shotgun (WGS) entry which is preliminary data.</text>
</comment>
<keyword evidence="5" id="KW-0067">ATP-binding</keyword>
<dbReference type="SUPFAM" id="SSF52540">
    <property type="entry name" value="P-loop containing nucleoside triphosphate hydrolases"/>
    <property type="match status" value="1"/>
</dbReference>
<dbReference type="GO" id="GO:0005524">
    <property type="term" value="F:ATP binding"/>
    <property type="evidence" value="ECO:0007669"/>
    <property type="project" value="UniProtKB-KW"/>
</dbReference>
<protein>
    <submittedName>
        <fullName evidence="9">UVR domain-containing protein</fullName>
    </submittedName>
</protein>
<feature type="domain" description="AAA+ ATPase" evidence="7">
    <location>
        <begin position="177"/>
        <end position="328"/>
    </location>
</feature>
<dbReference type="InterPro" id="IPR019489">
    <property type="entry name" value="Clp_ATPase_C"/>
</dbReference>
<dbReference type="Pfam" id="PF07724">
    <property type="entry name" value="AAA_2"/>
    <property type="match status" value="1"/>
</dbReference>
<dbReference type="SMART" id="SM01086">
    <property type="entry name" value="ClpB_D2-small"/>
    <property type="match status" value="1"/>
</dbReference>
<keyword evidence="2" id="KW-0150">Chloroplast</keyword>
<dbReference type="InterPro" id="IPR028299">
    <property type="entry name" value="ClpA/B_CS2"/>
</dbReference>
<dbReference type="InterPro" id="IPR003593">
    <property type="entry name" value="AAA+_ATPase"/>
</dbReference>
<evidence type="ECO:0000259" key="7">
    <source>
        <dbReference type="SMART" id="SM00382"/>
    </source>
</evidence>
<dbReference type="InterPro" id="IPR003959">
    <property type="entry name" value="ATPase_AAA_core"/>
</dbReference>
<dbReference type="Gene3D" id="1.10.8.60">
    <property type="match status" value="1"/>
</dbReference>
<dbReference type="InterPro" id="IPR012347">
    <property type="entry name" value="Ferritin-like"/>
</dbReference>
<evidence type="ECO:0000256" key="4">
    <source>
        <dbReference type="ARBA" id="ARBA00022741"/>
    </source>
</evidence>
<dbReference type="AlphaFoldDB" id="A0A6A0A789"/>